<keyword evidence="2" id="KW-0472">Membrane</keyword>
<sequence>MKFPLTTMLIRDGTTYFITVLAMNIAQLIVFQLTEQVYLISFICTLTAILVSRFFLDLREVALGGHGILGAESNTTVPGNKRFSLKRLQRRPRADTYELDDFDTAPGRRGRATSVALGIDPDDVEEELR</sequence>
<evidence type="ECO:0000256" key="1">
    <source>
        <dbReference type="SAM" id="MobiDB-lite"/>
    </source>
</evidence>
<keyword evidence="2" id="KW-0812">Transmembrane</keyword>
<feature type="region of interest" description="Disordered" evidence="1">
    <location>
        <begin position="96"/>
        <end position="129"/>
    </location>
</feature>
<feature type="compositionally biased region" description="Acidic residues" evidence="1">
    <location>
        <begin position="120"/>
        <end position="129"/>
    </location>
</feature>
<evidence type="ECO:0000256" key="2">
    <source>
        <dbReference type="SAM" id="Phobius"/>
    </source>
</evidence>
<reference evidence="3 4" key="1">
    <citation type="journal article" date="2014" name="PLoS Genet.">
        <title>Analysis of the Phlebiopsis gigantea genome, transcriptome and secretome provides insight into its pioneer colonization strategies of wood.</title>
        <authorList>
            <person name="Hori C."/>
            <person name="Ishida T."/>
            <person name="Igarashi K."/>
            <person name="Samejima M."/>
            <person name="Suzuki H."/>
            <person name="Master E."/>
            <person name="Ferreira P."/>
            <person name="Ruiz-Duenas F.J."/>
            <person name="Held B."/>
            <person name="Canessa P."/>
            <person name="Larrondo L.F."/>
            <person name="Schmoll M."/>
            <person name="Druzhinina I.S."/>
            <person name="Kubicek C.P."/>
            <person name="Gaskell J.A."/>
            <person name="Kersten P."/>
            <person name="St John F."/>
            <person name="Glasner J."/>
            <person name="Sabat G."/>
            <person name="Splinter BonDurant S."/>
            <person name="Syed K."/>
            <person name="Yadav J."/>
            <person name="Mgbeahuruike A.C."/>
            <person name="Kovalchuk A."/>
            <person name="Asiegbu F.O."/>
            <person name="Lackner G."/>
            <person name="Hoffmeister D."/>
            <person name="Rencoret J."/>
            <person name="Gutierrez A."/>
            <person name="Sun H."/>
            <person name="Lindquist E."/>
            <person name="Barry K."/>
            <person name="Riley R."/>
            <person name="Grigoriev I.V."/>
            <person name="Henrissat B."/>
            <person name="Kues U."/>
            <person name="Berka R.M."/>
            <person name="Martinez A.T."/>
            <person name="Covert S.F."/>
            <person name="Blanchette R.A."/>
            <person name="Cullen D."/>
        </authorList>
    </citation>
    <scope>NUCLEOTIDE SEQUENCE [LARGE SCALE GENOMIC DNA]</scope>
    <source>
        <strain evidence="3 4">11061_1 CR5-6</strain>
    </source>
</reference>
<dbReference type="HOGENOM" id="CLU_1949596_0_0_1"/>
<gene>
    <name evidence="3" type="ORF">PHLGIDRAFT_230802</name>
</gene>
<organism evidence="3 4">
    <name type="scientific">Phlebiopsis gigantea (strain 11061_1 CR5-6)</name>
    <name type="common">White-rot fungus</name>
    <name type="synonym">Peniophora gigantea</name>
    <dbReference type="NCBI Taxonomy" id="745531"/>
    <lineage>
        <taxon>Eukaryota</taxon>
        <taxon>Fungi</taxon>
        <taxon>Dikarya</taxon>
        <taxon>Basidiomycota</taxon>
        <taxon>Agaricomycotina</taxon>
        <taxon>Agaricomycetes</taxon>
        <taxon>Polyporales</taxon>
        <taxon>Phanerochaetaceae</taxon>
        <taxon>Phlebiopsis</taxon>
    </lineage>
</organism>
<accession>A0A0C3SEF9</accession>
<name>A0A0C3SEF9_PHLG1</name>
<evidence type="ECO:0000313" key="4">
    <source>
        <dbReference type="Proteomes" id="UP000053257"/>
    </source>
</evidence>
<feature type="transmembrane region" description="Helical" evidence="2">
    <location>
        <begin position="12"/>
        <end position="31"/>
    </location>
</feature>
<feature type="transmembrane region" description="Helical" evidence="2">
    <location>
        <begin position="37"/>
        <end position="56"/>
    </location>
</feature>
<keyword evidence="2" id="KW-1133">Transmembrane helix</keyword>
<dbReference type="AlphaFoldDB" id="A0A0C3SEF9"/>
<dbReference type="EMBL" id="KN840454">
    <property type="protein sequence ID" value="KIP10470.1"/>
    <property type="molecule type" value="Genomic_DNA"/>
</dbReference>
<protein>
    <submittedName>
        <fullName evidence="3">Uncharacterized protein</fullName>
    </submittedName>
</protein>
<dbReference type="OrthoDB" id="2804213at2759"/>
<proteinExistence type="predicted"/>
<keyword evidence="4" id="KW-1185">Reference proteome</keyword>
<dbReference type="Proteomes" id="UP000053257">
    <property type="component" value="Unassembled WGS sequence"/>
</dbReference>
<evidence type="ECO:0000313" key="3">
    <source>
        <dbReference type="EMBL" id="KIP10470.1"/>
    </source>
</evidence>